<comment type="caution">
    <text evidence="1">The sequence shown here is derived from an EMBL/GenBank/DDBJ whole genome shotgun (WGS) entry which is preliminary data.</text>
</comment>
<name>A0A8K0TQE5_9PEZI</name>
<accession>A0A8K0TQE5</accession>
<evidence type="ECO:0000313" key="2">
    <source>
        <dbReference type="Proteomes" id="UP000813385"/>
    </source>
</evidence>
<dbReference type="OrthoDB" id="10480913at2759"/>
<reference evidence="1" key="1">
    <citation type="journal article" date="2021" name="Nat. Commun.">
        <title>Genetic determinants of endophytism in the Arabidopsis root mycobiome.</title>
        <authorList>
            <person name="Mesny F."/>
            <person name="Miyauchi S."/>
            <person name="Thiergart T."/>
            <person name="Pickel B."/>
            <person name="Atanasova L."/>
            <person name="Karlsson M."/>
            <person name="Huettel B."/>
            <person name="Barry K.W."/>
            <person name="Haridas S."/>
            <person name="Chen C."/>
            <person name="Bauer D."/>
            <person name="Andreopoulos W."/>
            <person name="Pangilinan J."/>
            <person name="LaButti K."/>
            <person name="Riley R."/>
            <person name="Lipzen A."/>
            <person name="Clum A."/>
            <person name="Drula E."/>
            <person name="Henrissat B."/>
            <person name="Kohler A."/>
            <person name="Grigoriev I.V."/>
            <person name="Martin F.M."/>
            <person name="Hacquard S."/>
        </authorList>
    </citation>
    <scope>NUCLEOTIDE SEQUENCE</scope>
    <source>
        <strain evidence="1">MPI-CAGE-AT-0016</strain>
    </source>
</reference>
<evidence type="ECO:0000313" key="1">
    <source>
        <dbReference type="EMBL" id="KAH7367599.1"/>
    </source>
</evidence>
<protein>
    <submittedName>
        <fullName evidence="1">Uncharacterized protein</fullName>
    </submittedName>
</protein>
<dbReference type="Proteomes" id="UP000813385">
    <property type="component" value="Unassembled WGS sequence"/>
</dbReference>
<organism evidence="1 2">
    <name type="scientific">Plectosphaerella cucumerina</name>
    <dbReference type="NCBI Taxonomy" id="40658"/>
    <lineage>
        <taxon>Eukaryota</taxon>
        <taxon>Fungi</taxon>
        <taxon>Dikarya</taxon>
        <taxon>Ascomycota</taxon>
        <taxon>Pezizomycotina</taxon>
        <taxon>Sordariomycetes</taxon>
        <taxon>Hypocreomycetidae</taxon>
        <taxon>Glomerellales</taxon>
        <taxon>Plectosphaerellaceae</taxon>
        <taxon>Plectosphaerella</taxon>
    </lineage>
</organism>
<sequence>MNEMITLDTMELKPGDVENCRQALKIISERIHLYALGHEALEVNWADIRKIAKAVLLMDHKSKAIYARRQTTTVTGTMGVKLQRAVNNPPVDSFTYKCWIIQAGPETVQDYYLYPCFRGELDAETIDDIGAIIEKGAEAIEAMGNWTTGSKTFYKSRLWSETDSPAPAPSFKRLCFKDPMFVINPIEEGFEFRVRVSAFYHPAPEDISGGGIKDLHFMDRDIVESRLRLLQFIATQQGSWIHEDIAHATALVLPKMSNDNSIPSFK</sequence>
<gene>
    <name evidence="1" type="ORF">B0T11DRAFT_348896</name>
</gene>
<dbReference type="AlphaFoldDB" id="A0A8K0TQE5"/>
<proteinExistence type="predicted"/>
<keyword evidence="2" id="KW-1185">Reference proteome</keyword>
<dbReference type="EMBL" id="JAGPXD010000002">
    <property type="protein sequence ID" value="KAH7367599.1"/>
    <property type="molecule type" value="Genomic_DNA"/>
</dbReference>